<keyword evidence="3" id="KW-1185">Reference proteome</keyword>
<proteinExistence type="predicted"/>
<dbReference type="InterPro" id="IPR018666">
    <property type="entry name" value="DUF2125"/>
</dbReference>
<protein>
    <submittedName>
        <fullName evidence="2">DUF2125 domain-containing protein</fullName>
    </submittedName>
</protein>
<keyword evidence="1" id="KW-1133">Transmembrane helix</keyword>
<dbReference type="RefSeq" id="WP_152711236.1">
    <property type="nucleotide sequence ID" value="NZ_VOSJ01000023.1"/>
</dbReference>
<dbReference type="EMBL" id="VOSK01000025">
    <property type="protein sequence ID" value="MPR25516.1"/>
    <property type="molecule type" value="Genomic_DNA"/>
</dbReference>
<name>A0A5N7MNE7_9HYPH</name>
<keyword evidence="1" id="KW-0472">Membrane</keyword>
<dbReference type="OrthoDB" id="7169664at2"/>
<dbReference type="Pfam" id="PF09898">
    <property type="entry name" value="DUF2125"/>
    <property type="match status" value="1"/>
</dbReference>
<evidence type="ECO:0000256" key="1">
    <source>
        <dbReference type="SAM" id="Phobius"/>
    </source>
</evidence>
<gene>
    <name evidence="2" type="ORF">FS320_09755</name>
</gene>
<dbReference type="Proteomes" id="UP000403266">
    <property type="component" value="Unassembled WGS sequence"/>
</dbReference>
<keyword evidence="1" id="KW-0812">Transmembrane</keyword>
<organism evidence="2 3">
    <name type="scientific">Microvirga tunisiensis</name>
    <dbReference type="NCBI Taxonomy" id="2108360"/>
    <lineage>
        <taxon>Bacteria</taxon>
        <taxon>Pseudomonadati</taxon>
        <taxon>Pseudomonadota</taxon>
        <taxon>Alphaproteobacteria</taxon>
        <taxon>Hyphomicrobiales</taxon>
        <taxon>Methylobacteriaceae</taxon>
        <taxon>Microvirga</taxon>
    </lineage>
</organism>
<feature type="transmembrane region" description="Helical" evidence="1">
    <location>
        <begin position="15"/>
        <end position="38"/>
    </location>
</feature>
<evidence type="ECO:0000313" key="3">
    <source>
        <dbReference type="Proteomes" id="UP000403266"/>
    </source>
</evidence>
<dbReference type="AlphaFoldDB" id="A0A5N7MNE7"/>
<reference evidence="2 3" key="1">
    <citation type="journal article" date="2019" name="Syst. Appl. Microbiol.">
        <title>Microvirga tunisiensis sp. nov., a root nodule symbiotic bacterium isolated from Lupinus micranthus and L. luteus grown in Northern Tunisia.</title>
        <authorList>
            <person name="Msaddak A."/>
            <person name="Rejili M."/>
            <person name="Duran D."/>
            <person name="Mars M."/>
            <person name="Palacios J.M."/>
            <person name="Ruiz-Argueso T."/>
            <person name="Rey L."/>
            <person name="Imperial J."/>
        </authorList>
    </citation>
    <scope>NUCLEOTIDE SEQUENCE [LARGE SCALE GENOMIC DNA]</scope>
    <source>
        <strain evidence="2 3">Lmie10</strain>
    </source>
</reference>
<accession>A0A5N7MNE7</accession>
<sequence>MDQAAPTGNVRRSRFWLYTPFVLLLLLAIAWSIAWFVIRGRTAEALDGWIAAEARSGRQWTCGDRTIVGYPFRIEVICTTLDVKRGAVSASFGRTEAVAQVYQPRRIITEVAGPLHVTDGTVTVDGTWDLLQTSIHVSQSGLQRLSLAANAPKVTITGLGGGEIAGSGKHLELHVRPNPSRRAEFAGDVAASVTEARIPILDALVGGAEATNLNMDVTVTQADGFKGGTIAEELELWRKANGKLEILMLSATKGSRQIETKGELRLDEQHRPAGQLTIAAAGLDGLLGNLTGGRASGNLLGMLLGQNPRANAPQPNAKPQLASLPPLRLDNGFLAMGPFVIPNVRLQPLY</sequence>
<comment type="caution">
    <text evidence="2">The sequence shown here is derived from an EMBL/GenBank/DDBJ whole genome shotgun (WGS) entry which is preliminary data.</text>
</comment>
<evidence type="ECO:0000313" key="2">
    <source>
        <dbReference type="EMBL" id="MPR25516.1"/>
    </source>
</evidence>